<dbReference type="NCBIfam" id="TIGR03914">
    <property type="entry name" value="UDG_fam_dom"/>
    <property type="match status" value="1"/>
</dbReference>
<dbReference type="SMART" id="SM00986">
    <property type="entry name" value="UDG"/>
    <property type="match status" value="1"/>
</dbReference>
<dbReference type="AlphaFoldDB" id="A0A3N1LDS4"/>
<dbReference type="SUPFAM" id="SSF52141">
    <property type="entry name" value="Uracil-DNA glycosylase-like"/>
    <property type="match status" value="1"/>
</dbReference>
<dbReference type="NCBIfam" id="TIGR03915">
    <property type="entry name" value="SAM_7_link_chp"/>
    <property type="match status" value="1"/>
</dbReference>
<dbReference type="GO" id="GO:0097506">
    <property type="term" value="F:deaminated base DNA N-glycosylase activity"/>
    <property type="evidence" value="ECO:0007669"/>
    <property type="project" value="UniProtKB-ARBA"/>
</dbReference>
<organism evidence="11 12">
    <name type="scientific">Stella humosa</name>
    <dbReference type="NCBI Taxonomy" id="94"/>
    <lineage>
        <taxon>Bacteria</taxon>
        <taxon>Pseudomonadati</taxon>
        <taxon>Pseudomonadota</taxon>
        <taxon>Alphaproteobacteria</taxon>
        <taxon>Rhodospirillales</taxon>
        <taxon>Stellaceae</taxon>
        <taxon>Stella</taxon>
    </lineage>
</organism>
<keyword evidence="5" id="KW-0227">DNA damage</keyword>
<reference evidence="11 12" key="1">
    <citation type="submission" date="2018-11" db="EMBL/GenBank/DDBJ databases">
        <title>Genomic Encyclopedia of Type Strains, Phase IV (KMG-IV): sequencing the most valuable type-strain genomes for metagenomic binning, comparative biology and taxonomic classification.</title>
        <authorList>
            <person name="Goeker M."/>
        </authorList>
    </citation>
    <scope>NUCLEOTIDE SEQUENCE [LARGE SCALE GENOMIC DNA]</scope>
    <source>
        <strain evidence="11 12">DSM 5900</strain>
    </source>
</reference>
<evidence type="ECO:0000256" key="6">
    <source>
        <dbReference type="ARBA" id="ARBA00022801"/>
    </source>
</evidence>
<dbReference type="Pfam" id="PF03167">
    <property type="entry name" value="UDG"/>
    <property type="match status" value="1"/>
</dbReference>
<keyword evidence="4" id="KW-0479">Metal-binding</keyword>
<dbReference type="Pfam" id="PF13566">
    <property type="entry name" value="DUF4130"/>
    <property type="match status" value="1"/>
</dbReference>
<evidence type="ECO:0000313" key="12">
    <source>
        <dbReference type="Proteomes" id="UP000278222"/>
    </source>
</evidence>
<evidence type="ECO:0000256" key="2">
    <source>
        <dbReference type="ARBA" id="ARBA00019403"/>
    </source>
</evidence>
<dbReference type="EMBL" id="RJKX01000014">
    <property type="protein sequence ID" value="ROP91241.1"/>
    <property type="molecule type" value="Genomic_DNA"/>
</dbReference>
<proteinExistence type="inferred from homology"/>
<dbReference type="GO" id="GO:0006281">
    <property type="term" value="P:DNA repair"/>
    <property type="evidence" value="ECO:0007669"/>
    <property type="project" value="UniProtKB-KW"/>
</dbReference>
<comment type="caution">
    <text evidence="11">The sequence shown here is derived from an EMBL/GenBank/DDBJ whole genome shotgun (WGS) entry which is preliminary data.</text>
</comment>
<evidence type="ECO:0000256" key="9">
    <source>
        <dbReference type="ARBA" id="ARBA00023204"/>
    </source>
</evidence>
<dbReference type="CDD" id="cd10030">
    <property type="entry name" value="UDG-F4_TTUDGA_SPO1dp_like"/>
    <property type="match status" value="1"/>
</dbReference>
<name>A0A3N1LDS4_9PROT</name>
<evidence type="ECO:0000259" key="10">
    <source>
        <dbReference type="SMART" id="SM00986"/>
    </source>
</evidence>
<dbReference type="GO" id="GO:0046872">
    <property type="term" value="F:metal ion binding"/>
    <property type="evidence" value="ECO:0007669"/>
    <property type="project" value="UniProtKB-KW"/>
</dbReference>
<evidence type="ECO:0000313" key="11">
    <source>
        <dbReference type="EMBL" id="ROP91241.1"/>
    </source>
</evidence>
<evidence type="ECO:0000256" key="3">
    <source>
        <dbReference type="ARBA" id="ARBA00022485"/>
    </source>
</evidence>
<dbReference type="GO" id="GO:0051539">
    <property type="term" value="F:4 iron, 4 sulfur cluster binding"/>
    <property type="evidence" value="ECO:0007669"/>
    <property type="project" value="UniProtKB-KW"/>
</dbReference>
<dbReference type="InterPro" id="IPR036895">
    <property type="entry name" value="Uracil-DNA_glycosylase-like_sf"/>
</dbReference>
<protein>
    <recommendedName>
        <fullName evidence="2">Type-4 uracil-DNA glycosylase</fullName>
    </recommendedName>
</protein>
<dbReference type="InterPro" id="IPR025404">
    <property type="entry name" value="DUF4130"/>
</dbReference>
<keyword evidence="7" id="KW-0408">Iron</keyword>
<sequence length="471" mass="51798">MRSVLLPAAAGLDDWRAIARPLLAAGIPPEAVAWTEDGPDRSLFPADARPEGASAPTMPRAFFDLAGQAVLHRDRQRFALLYQLAWRAMREPGLMAISADPLVARLEGMAKAVRRDIHKMHAFVRFRAIRDDDGERFLAWFEPDHHVVAAAAPFFRDRFAAMRWSILTPDRSVEWNGDELLFAPGLPRPADLHEDAAEGLWLRYYAAIFNPARLKVRAMRAEMPRRYWRNLPEAALIDPLIASAAARTDDMVRNAPSLPNARPQRFADAPPTVIAAAGLPTLRHEAASCRRCPLWQPATQTVFGAGPADATLMLVGEQPGDQEDLAGRPFVGPAGQVLDEALAAAGIDRQAVYLTNAVKHFKFAPRGKRRIHQRPDAGEVMACRWWLAHELAAVRPRLVVALGATAIHALLGRALPIGRHRGQVLAAADGTRVLVTAHPSYTLRIPEPEGQARERALLAADLKTAMRELTA</sequence>
<evidence type="ECO:0000256" key="5">
    <source>
        <dbReference type="ARBA" id="ARBA00022763"/>
    </source>
</evidence>
<dbReference type="Proteomes" id="UP000278222">
    <property type="component" value="Unassembled WGS sequence"/>
</dbReference>
<comment type="similarity">
    <text evidence="1">Belongs to the uracil-DNA glycosylase (UDG) superfamily. Type 4 (UDGa) family.</text>
</comment>
<evidence type="ECO:0000256" key="8">
    <source>
        <dbReference type="ARBA" id="ARBA00023014"/>
    </source>
</evidence>
<evidence type="ECO:0000256" key="7">
    <source>
        <dbReference type="ARBA" id="ARBA00023004"/>
    </source>
</evidence>
<evidence type="ECO:0000256" key="4">
    <source>
        <dbReference type="ARBA" id="ARBA00022723"/>
    </source>
</evidence>
<dbReference type="PANTHER" id="PTHR33693">
    <property type="entry name" value="TYPE-5 URACIL-DNA GLYCOSYLASE"/>
    <property type="match status" value="1"/>
</dbReference>
<dbReference type="PANTHER" id="PTHR33693:SF9">
    <property type="entry name" value="TYPE-4 URACIL-DNA GLYCOSYLASE"/>
    <property type="match status" value="1"/>
</dbReference>
<dbReference type="RefSeq" id="WP_123690964.1">
    <property type="nucleotide sequence ID" value="NZ_AP019700.1"/>
</dbReference>
<evidence type="ECO:0000256" key="1">
    <source>
        <dbReference type="ARBA" id="ARBA00006521"/>
    </source>
</evidence>
<dbReference type="OrthoDB" id="5290748at2"/>
<keyword evidence="6" id="KW-0378">Hydrolase</keyword>
<dbReference type="InterPro" id="IPR051536">
    <property type="entry name" value="UDG_Type-4/5"/>
</dbReference>
<keyword evidence="9" id="KW-0234">DNA repair</keyword>
<dbReference type="Gene3D" id="3.40.470.10">
    <property type="entry name" value="Uracil-DNA glycosylase-like domain"/>
    <property type="match status" value="1"/>
</dbReference>
<keyword evidence="12" id="KW-1185">Reference proteome</keyword>
<dbReference type="NCBIfam" id="TIGR00758">
    <property type="entry name" value="UDG_fam4"/>
    <property type="match status" value="1"/>
</dbReference>
<keyword evidence="8" id="KW-0411">Iron-sulfur</keyword>
<dbReference type="InterPro" id="IPR005273">
    <property type="entry name" value="Ura-DNA_glyco_family4"/>
</dbReference>
<dbReference type="InterPro" id="IPR023875">
    <property type="entry name" value="DNA_repair_put"/>
</dbReference>
<accession>A0A3N1LDS4</accession>
<feature type="domain" description="Uracil-DNA glycosylase-like" evidence="10">
    <location>
        <begin position="303"/>
        <end position="463"/>
    </location>
</feature>
<gene>
    <name evidence="11" type="ORF">EDC65_3106</name>
</gene>
<dbReference type="SMART" id="SM00987">
    <property type="entry name" value="UreE_C"/>
    <property type="match status" value="1"/>
</dbReference>
<keyword evidence="3" id="KW-0004">4Fe-4S</keyword>
<dbReference type="InterPro" id="IPR005122">
    <property type="entry name" value="Uracil-DNA_glycosylase-like"/>
</dbReference>